<dbReference type="AlphaFoldDB" id="K7LTD8"/>
<evidence type="ECO:0000313" key="3">
    <source>
        <dbReference type="EMBL" id="KRH24852.1"/>
    </source>
</evidence>
<dbReference type="GeneID" id="100776018"/>
<dbReference type="Proteomes" id="UP000008827">
    <property type="component" value="Chromosome 12"/>
</dbReference>
<reference evidence="4" key="2">
    <citation type="submission" date="2018-02" db="UniProtKB">
        <authorList>
            <consortium name="EnsemblPlants"/>
        </authorList>
    </citation>
    <scope>IDENTIFICATION</scope>
    <source>
        <strain evidence="4">Williams 82</strain>
    </source>
</reference>
<proteinExistence type="predicted"/>
<evidence type="ECO:0000313" key="4">
    <source>
        <dbReference type="EnsemblPlants" id="KRH24852"/>
    </source>
</evidence>
<dbReference type="EnsemblPlants" id="KRH24852">
    <property type="protein sequence ID" value="KRH24852"/>
    <property type="gene ID" value="GLYMA_12G066500"/>
</dbReference>
<keyword evidence="1" id="KW-0175">Coiled coil</keyword>
<organism evidence="3">
    <name type="scientific">Glycine max</name>
    <name type="common">Soybean</name>
    <name type="synonym">Glycine hispida</name>
    <dbReference type="NCBI Taxonomy" id="3847"/>
    <lineage>
        <taxon>Eukaryota</taxon>
        <taxon>Viridiplantae</taxon>
        <taxon>Streptophyta</taxon>
        <taxon>Embryophyta</taxon>
        <taxon>Tracheophyta</taxon>
        <taxon>Spermatophyta</taxon>
        <taxon>Magnoliopsida</taxon>
        <taxon>eudicotyledons</taxon>
        <taxon>Gunneridae</taxon>
        <taxon>Pentapetalae</taxon>
        <taxon>rosids</taxon>
        <taxon>fabids</taxon>
        <taxon>Fabales</taxon>
        <taxon>Fabaceae</taxon>
        <taxon>Papilionoideae</taxon>
        <taxon>50 kb inversion clade</taxon>
        <taxon>NPAAA clade</taxon>
        <taxon>indigoferoid/millettioid clade</taxon>
        <taxon>Phaseoleae</taxon>
        <taxon>Glycine</taxon>
        <taxon>Glycine subgen. Soja</taxon>
    </lineage>
</organism>
<dbReference type="OrthoDB" id="778241at2759"/>
<dbReference type="Pfam" id="PF07795">
    <property type="entry name" value="DUF1635"/>
    <property type="match status" value="1"/>
</dbReference>
<reference evidence="3" key="3">
    <citation type="submission" date="2018-07" db="EMBL/GenBank/DDBJ databases">
        <title>WGS assembly of Glycine max.</title>
        <authorList>
            <person name="Schmutz J."/>
            <person name="Cannon S."/>
            <person name="Schlueter J."/>
            <person name="Ma J."/>
            <person name="Mitros T."/>
            <person name="Nelson W."/>
            <person name="Hyten D."/>
            <person name="Song Q."/>
            <person name="Thelen J."/>
            <person name="Cheng J."/>
            <person name="Xu D."/>
            <person name="Hellsten U."/>
            <person name="May G."/>
            <person name="Yu Y."/>
            <person name="Sakurai T."/>
            <person name="Umezawa T."/>
            <person name="Bhattacharyya M."/>
            <person name="Sandhu D."/>
            <person name="Valliyodan B."/>
            <person name="Lindquist E."/>
            <person name="Peto M."/>
            <person name="Grant D."/>
            <person name="Shu S."/>
            <person name="Goodstein D."/>
            <person name="Barry K."/>
            <person name="Futrell-Griggs M."/>
            <person name="Abernathy B."/>
            <person name="Du J."/>
            <person name="Tian Z."/>
            <person name="Zhu L."/>
            <person name="Gill N."/>
            <person name="Joshi T."/>
            <person name="Libault M."/>
            <person name="Sethuraman A."/>
            <person name="Zhang X."/>
            <person name="Shinozaki K."/>
            <person name="Nguyen H."/>
            <person name="Wing R."/>
            <person name="Cregan P."/>
            <person name="Specht J."/>
            <person name="Grimwood J."/>
            <person name="Rokhsar D."/>
            <person name="Stacey G."/>
            <person name="Shoemaker R."/>
            <person name="Jackson S."/>
        </authorList>
    </citation>
    <scope>NUCLEOTIDE SEQUENCE</scope>
    <source>
        <tissue evidence="3">Callus</tissue>
    </source>
</reference>
<dbReference type="Gramene" id="KRH24852">
    <property type="protein sequence ID" value="KRH24852"/>
    <property type="gene ID" value="GLYMA_12G066500"/>
</dbReference>
<dbReference type="EMBL" id="CM000845">
    <property type="protein sequence ID" value="KRH24852.1"/>
    <property type="molecule type" value="Genomic_DNA"/>
</dbReference>
<protein>
    <submittedName>
        <fullName evidence="3 4">Uncharacterized protein</fullName>
    </submittedName>
</protein>
<name>K7LTD8_SOYBN</name>
<dbReference type="SMR" id="K7LTD8"/>
<dbReference type="OMA" id="MEESSHM"/>
<reference evidence="3 4" key="1">
    <citation type="journal article" date="2010" name="Nature">
        <title>Genome sequence of the palaeopolyploid soybean.</title>
        <authorList>
            <person name="Schmutz J."/>
            <person name="Cannon S.B."/>
            <person name="Schlueter J."/>
            <person name="Ma J."/>
            <person name="Mitros T."/>
            <person name="Nelson W."/>
            <person name="Hyten D.L."/>
            <person name="Song Q."/>
            <person name="Thelen J.J."/>
            <person name="Cheng J."/>
            <person name="Xu D."/>
            <person name="Hellsten U."/>
            <person name="May G.D."/>
            <person name="Yu Y."/>
            <person name="Sakurai T."/>
            <person name="Umezawa T."/>
            <person name="Bhattacharyya M.K."/>
            <person name="Sandhu D."/>
            <person name="Valliyodan B."/>
            <person name="Lindquist E."/>
            <person name="Peto M."/>
            <person name="Grant D."/>
            <person name="Shu S."/>
            <person name="Goodstein D."/>
            <person name="Barry K."/>
            <person name="Futrell-Griggs M."/>
            <person name="Abernathy B."/>
            <person name="Du J."/>
            <person name="Tian Z."/>
            <person name="Zhu L."/>
            <person name="Gill N."/>
            <person name="Joshi T."/>
            <person name="Libault M."/>
            <person name="Sethuraman A."/>
            <person name="Zhang X.-C."/>
            <person name="Shinozaki K."/>
            <person name="Nguyen H.T."/>
            <person name="Wing R.A."/>
            <person name="Cregan P."/>
            <person name="Specht J."/>
            <person name="Grimwood J."/>
            <person name="Rokhsar D."/>
            <person name="Stacey G."/>
            <person name="Shoemaker R.C."/>
            <person name="Jackson S.A."/>
        </authorList>
    </citation>
    <scope>NUCLEOTIDE SEQUENCE [LARGE SCALE GENOMIC DNA]</scope>
    <source>
        <strain evidence="4">cv. Williams 82</strain>
        <tissue evidence="3">Callus</tissue>
    </source>
</reference>
<gene>
    <name evidence="4" type="primary">LOC100776018</name>
    <name evidence="3" type="ORF">GLYMA_12G066500</name>
</gene>
<dbReference type="PANTHER" id="PTHR33431:SF12">
    <property type="entry name" value="HIGH MOBILITY GROUP BOX PROTEIN, PUTATIVE (DUF1635)-RELATED"/>
    <property type="match status" value="1"/>
</dbReference>
<dbReference type="InterPro" id="IPR012862">
    <property type="entry name" value="DUF1635"/>
</dbReference>
<keyword evidence="5" id="KW-1185">Reference proteome</keyword>
<accession>K7LTD8</accession>
<dbReference type="RefSeq" id="XP_006592210.1">
    <property type="nucleotide sequence ID" value="XM_006592147.4"/>
</dbReference>
<feature type="compositionally biased region" description="Polar residues" evidence="2">
    <location>
        <begin position="273"/>
        <end position="290"/>
    </location>
</feature>
<dbReference type="eggNOG" id="ENOG502R3H5">
    <property type="taxonomic scope" value="Eukaryota"/>
</dbReference>
<evidence type="ECO:0000256" key="1">
    <source>
        <dbReference type="SAM" id="Coils"/>
    </source>
</evidence>
<feature type="coiled-coil region" evidence="1">
    <location>
        <begin position="14"/>
        <end position="48"/>
    </location>
</feature>
<sequence length="297" mass="32908">MEDLDSVFVYHEGEHELRQKLMNARHELEKMKNVKAELLDLLNMAYQERDEARCQLQKLMNPFMPSNPTHLQNVFDSQSHLMFPSAKANSSITESDNSLSHGSSQVDSFFDTVSSPEFTNVNAVDPINIMSYLNQHVVLQDFNFSAPHALMVPSEKPMCDTADAVIDCLAKDRGFPQKGKFVQAVMDAGPLLKTLLLAGPLPKWRNPPPLQNIKVPPLTIKKCDVNSIVPNTFGDTGNTLLKPQLPALHYLNATSTCSASMLNFAGQTNGSSYNTSQLNSTPGVSIQVPSSKRLRHQ</sequence>
<dbReference type="PANTHER" id="PTHR33431">
    <property type="entry name" value="ENABLED-LIKE PROTEIN (DUF1635)"/>
    <property type="match status" value="1"/>
</dbReference>
<feature type="region of interest" description="Disordered" evidence="2">
    <location>
        <begin position="273"/>
        <end position="297"/>
    </location>
</feature>
<dbReference type="ExpressionAtlas" id="K7LTD8">
    <property type="expression patterns" value="baseline and differential"/>
</dbReference>
<dbReference type="PaxDb" id="3847-GLYMA12G07150.2"/>
<dbReference type="HOGENOM" id="CLU_070943_1_0_1"/>
<evidence type="ECO:0000256" key="2">
    <source>
        <dbReference type="SAM" id="MobiDB-lite"/>
    </source>
</evidence>
<evidence type="ECO:0000313" key="5">
    <source>
        <dbReference type="Proteomes" id="UP000008827"/>
    </source>
</evidence>
<dbReference type="KEGG" id="gmx:100776018"/>